<protein>
    <submittedName>
        <fullName evidence="3">Uncharacterized protein</fullName>
    </submittedName>
</protein>
<evidence type="ECO:0000256" key="2">
    <source>
        <dbReference type="SAM" id="SignalP"/>
    </source>
</evidence>
<evidence type="ECO:0000313" key="3">
    <source>
        <dbReference type="EMBL" id="KAK5168599.1"/>
    </source>
</evidence>
<dbReference type="RefSeq" id="XP_064658065.1">
    <property type="nucleotide sequence ID" value="XM_064803150.1"/>
</dbReference>
<dbReference type="PANTHER" id="PTHR48098:SF3">
    <property type="entry name" value="IRON(III) ENTEROBACTIN ESTERASE"/>
    <property type="match status" value="1"/>
</dbReference>
<feature type="signal peptide" evidence="2">
    <location>
        <begin position="1"/>
        <end position="23"/>
    </location>
</feature>
<proteinExistence type="predicted"/>
<organism evidence="3 4">
    <name type="scientific">Saxophila tyrrhenica</name>
    <dbReference type="NCBI Taxonomy" id="1690608"/>
    <lineage>
        <taxon>Eukaryota</taxon>
        <taxon>Fungi</taxon>
        <taxon>Dikarya</taxon>
        <taxon>Ascomycota</taxon>
        <taxon>Pezizomycotina</taxon>
        <taxon>Dothideomycetes</taxon>
        <taxon>Dothideomycetidae</taxon>
        <taxon>Mycosphaerellales</taxon>
        <taxon>Extremaceae</taxon>
        <taxon>Saxophila</taxon>
    </lineage>
</organism>
<gene>
    <name evidence="3" type="ORF">LTR77_005908</name>
</gene>
<accession>A0AAV9P6C9</accession>
<name>A0AAV9P6C9_9PEZI</name>
<evidence type="ECO:0000256" key="1">
    <source>
        <dbReference type="SAM" id="MobiDB-lite"/>
    </source>
</evidence>
<sequence>MRATLPPLINALCILASLPTASTAPVKPRDGLQVRLSVADGLIANPVDGRVVLMFAPPGVNPLDNWDVVDTPDALYGKNVYHMRTQKPVTLAGGSARNTDRGVWGFPNTTLDQVPAGLYSVQAFVNIYQTVTRSDGSVVKVDFPCGDGAPSVDGYGSLKTPVTNVSISSGPQILDLMFSAIEPYPQLNGTEIGGCNQGNYADTQYLKHVKIRSTALSEFWGLDMFVGANVLLPHGYVNGTTRYPVIYHQNHWDEGNGAYYYGTDLDFTRQWQTGVIPGANNRSSGRPTPKFIIVQFRHEAPFYDDSYAVNNANLGPYGDAINEELIPYIDQTFRTIRQPYARVQDGGSTGGWVSAASLIFRPDLMGVCFSSYPDSLDFNSSLPGTALKDFWQPSSKRTIGNSPSELHREVGFSGRRLDKTVLCGKRLLIVCLSARRDVWNAVFGVQGFNNYPLEPWDKVTGVIYPGAVEYWRHMDLSHYITDNWDNDLNLGAVLRNRIFIYVGTADNYYLNLGVEQFEANVNGRGGPGWANVTILPNEEHGGNYQLRDTWNYLQLVSDWVRDHAPNGATPLTAAQTAPSARGNRWEDVLAYGGHSAAVARQADPEVSSGDSCKPGSTISASPGRWDPGMSLSAMWMINSRQRGREFAVYEDESVSFEVPSKANTVELVVTGKKRGYTTETRHSNKVEVKA</sequence>
<dbReference type="EMBL" id="JAVRRT010000009">
    <property type="protein sequence ID" value="KAK5168599.1"/>
    <property type="molecule type" value="Genomic_DNA"/>
</dbReference>
<feature type="compositionally biased region" description="Polar residues" evidence="1">
    <location>
        <begin position="608"/>
        <end position="620"/>
    </location>
</feature>
<keyword evidence="4" id="KW-1185">Reference proteome</keyword>
<evidence type="ECO:0000313" key="4">
    <source>
        <dbReference type="Proteomes" id="UP001337655"/>
    </source>
</evidence>
<dbReference type="GeneID" id="89927248"/>
<dbReference type="Gene3D" id="3.40.50.1820">
    <property type="entry name" value="alpha/beta hydrolase"/>
    <property type="match status" value="1"/>
</dbReference>
<dbReference type="InterPro" id="IPR050583">
    <property type="entry name" value="Mycobacterial_A85_antigen"/>
</dbReference>
<dbReference type="SUPFAM" id="SSF53474">
    <property type="entry name" value="alpha/beta-Hydrolases"/>
    <property type="match status" value="1"/>
</dbReference>
<feature type="chain" id="PRO_5043451793" evidence="2">
    <location>
        <begin position="24"/>
        <end position="690"/>
    </location>
</feature>
<comment type="caution">
    <text evidence="3">The sequence shown here is derived from an EMBL/GenBank/DDBJ whole genome shotgun (WGS) entry which is preliminary data.</text>
</comment>
<dbReference type="InterPro" id="IPR029058">
    <property type="entry name" value="AB_hydrolase_fold"/>
</dbReference>
<feature type="region of interest" description="Disordered" evidence="1">
    <location>
        <begin position="602"/>
        <end position="625"/>
    </location>
</feature>
<dbReference type="Proteomes" id="UP001337655">
    <property type="component" value="Unassembled WGS sequence"/>
</dbReference>
<dbReference type="InterPro" id="IPR000801">
    <property type="entry name" value="Esterase-like"/>
</dbReference>
<dbReference type="Pfam" id="PF00756">
    <property type="entry name" value="Esterase"/>
    <property type="match status" value="1"/>
</dbReference>
<dbReference type="AlphaFoldDB" id="A0AAV9P6C9"/>
<dbReference type="PANTHER" id="PTHR48098">
    <property type="entry name" value="ENTEROCHELIN ESTERASE-RELATED"/>
    <property type="match status" value="1"/>
</dbReference>
<keyword evidence="2" id="KW-0732">Signal</keyword>
<reference evidence="3 4" key="1">
    <citation type="submission" date="2023-08" db="EMBL/GenBank/DDBJ databases">
        <title>Black Yeasts Isolated from many extreme environments.</title>
        <authorList>
            <person name="Coleine C."/>
            <person name="Stajich J.E."/>
            <person name="Selbmann L."/>
        </authorList>
    </citation>
    <scope>NUCLEOTIDE SEQUENCE [LARGE SCALE GENOMIC DNA]</scope>
    <source>
        <strain evidence="3 4">CCFEE 5935</strain>
    </source>
</reference>